<name>C1DNI3_AZOVD</name>
<dbReference type="CDD" id="cd03019">
    <property type="entry name" value="DsbA_DsbA"/>
    <property type="match status" value="1"/>
</dbReference>
<dbReference type="EMBL" id="CP001157">
    <property type="protein sequence ID" value="ACO77199.1"/>
    <property type="molecule type" value="Genomic_DNA"/>
</dbReference>
<dbReference type="Proteomes" id="UP000002424">
    <property type="component" value="Chromosome"/>
</dbReference>
<dbReference type="Gene3D" id="3.40.30.10">
    <property type="entry name" value="Glutaredoxin"/>
    <property type="match status" value="1"/>
</dbReference>
<dbReference type="InterPro" id="IPR023205">
    <property type="entry name" value="DsbA/DsbL"/>
</dbReference>
<dbReference type="PANTHER" id="PTHR35891">
    <property type="entry name" value="THIOL:DISULFIDE INTERCHANGE PROTEIN DSBA"/>
    <property type="match status" value="1"/>
</dbReference>
<evidence type="ECO:0000313" key="3">
    <source>
        <dbReference type="Proteomes" id="UP000002424"/>
    </source>
</evidence>
<dbReference type="OrthoDB" id="9784896at2"/>
<organism evidence="2 3">
    <name type="scientific">Azotobacter vinelandii (strain DJ / ATCC BAA-1303)</name>
    <dbReference type="NCBI Taxonomy" id="322710"/>
    <lineage>
        <taxon>Bacteria</taxon>
        <taxon>Pseudomonadati</taxon>
        <taxon>Pseudomonadota</taxon>
        <taxon>Gammaproteobacteria</taxon>
        <taxon>Pseudomonadales</taxon>
        <taxon>Pseudomonadaceae</taxon>
        <taxon>Azotobacter</taxon>
    </lineage>
</organism>
<dbReference type="EnsemblBacteria" id="ACO77199">
    <property type="protein sequence ID" value="ACO77199"/>
    <property type="gene ID" value="Avin_09670"/>
</dbReference>
<proteinExistence type="predicted"/>
<gene>
    <name evidence="2" type="ordered locus">Avin_09670</name>
</gene>
<dbReference type="HOGENOM" id="CLU_088255_1_0_6"/>
<protein>
    <submittedName>
        <fullName evidence="2">Thioredoxin-like fold protein</fullName>
    </submittedName>
</protein>
<keyword evidence="1" id="KW-0732">Signal</keyword>
<reference evidence="2 3" key="1">
    <citation type="journal article" date="2009" name="J. Bacteriol.">
        <title>Genome sequence of Azotobacter vinelandii, an obligate aerobe specialized to support diverse anaerobic metabolic processes.</title>
        <authorList>
            <person name="Setubal J.C."/>
            <person name="dos Santos P."/>
            <person name="Goldman B.S."/>
            <person name="Ertesvag H."/>
            <person name="Espin G."/>
            <person name="Rubio L.M."/>
            <person name="Valla S."/>
            <person name="Almeida N.F."/>
            <person name="Balasubramanian D."/>
            <person name="Cromes L."/>
            <person name="Curatti L."/>
            <person name="Du Z."/>
            <person name="Godsy E."/>
            <person name="Goodner B."/>
            <person name="Hellner-Burris K."/>
            <person name="Hernandez J.A."/>
            <person name="Houmiel K."/>
            <person name="Imperial J."/>
            <person name="Kennedy C."/>
            <person name="Larson T.J."/>
            <person name="Latreille P."/>
            <person name="Ligon L.S."/>
            <person name="Lu J."/>
            <person name="Maerk M."/>
            <person name="Miller N.M."/>
            <person name="Norton S."/>
            <person name="O'Carroll I.P."/>
            <person name="Paulsen I."/>
            <person name="Raulfs E.C."/>
            <person name="Roemer R."/>
            <person name="Rosser J."/>
            <person name="Segura D."/>
            <person name="Slater S."/>
            <person name="Stricklin S.L."/>
            <person name="Studholme D.J."/>
            <person name="Sun J."/>
            <person name="Viana C.J."/>
            <person name="Wallin E."/>
            <person name="Wang B."/>
            <person name="Wheeler C."/>
            <person name="Zhu H."/>
            <person name="Dean D.R."/>
            <person name="Dixon R."/>
            <person name="Wood D."/>
        </authorList>
    </citation>
    <scope>NUCLEOTIDE SEQUENCE [LARGE SCALE GENOMIC DNA]</scope>
    <source>
        <strain evidence="3">DJ / ATCC BAA-1303</strain>
    </source>
</reference>
<dbReference type="InterPro" id="IPR050824">
    <property type="entry name" value="Thiol_disulfide_DsbA"/>
</dbReference>
<sequence>MAGFRQWKYGCWLMAIGKFKVLHTIVCQKMNGEKLLFCCFIAFLALVGNGVNANEYVEGRHYKTLSADIEGYQDKVVEFYNFACVYCFRAEGGVAYLEQHLPENIQLTRLPLVLGKGERFNSAAYVGWIADELGYMEKYRHYLFQLARAPLPWEIKRYNRLSSMENVRTLFMDMGTDAKIYEAAVKSAKARIEITEALARQLKITSTPAFLVRGKYLVQGMRSKPFAEFMMADLILHLAIKP</sequence>
<dbReference type="STRING" id="322710.Avin_09670"/>
<dbReference type="InterPro" id="IPR036249">
    <property type="entry name" value="Thioredoxin-like_sf"/>
</dbReference>
<evidence type="ECO:0000256" key="1">
    <source>
        <dbReference type="ARBA" id="ARBA00022729"/>
    </source>
</evidence>
<dbReference type="SUPFAM" id="SSF52833">
    <property type="entry name" value="Thioredoxin-like"/>
    <property type="match status" value="1"/>
</dbReference>
<dbReference type="eggNOG" id="COG1651">
    <property type="taxonomic scope" value="Bacteria"/>
</dbReference>
<keyword evidence="3" id="KW-1185">Reference proteome</keyword>
<dbReference type="PANTHER" id="PTHR35891:SF3">
    <property type="entry name" value="THIOL:DISULFIDE INTERCHANGE PROTEIN DSBL"/>
    <property type="match status" value="1"/>
</dbReference>
<evidence type="ECO:0000313" key="2">
    <source>
        <dbReference type="EMBL" id="ACO77199.1"/>
    </source>
</evidence>
<accession>C1DNI3</accession>
<dbReference type="KEGG" id="avn:Avin_09670"/>
<dbReference type="AlphaFoldDB" id="C1DNI3"/>